<protein>
    <submittedName>
        <fullName evidence="4">DNA-protecting protein DprA</fullName>
    </submittedName>
</protein>
<dbReference type="InterPro" id="IPR003488">
    <property type="entry name" value="DprA"/>
</dbReference>
<dbReference type="PANTHER" id="PTHR43022:SF1">
    <property type="entry name" value="PROTEIN SMF"/>
    <property type="match status" value="1"/>
</dbReference>
<sequence length="369" mass="40137">METDKRLFWIWLSLLGRPNHFVTALILETFGTPEAAWQAACRKQIPEILQKKEKLFGRLCDGSLRAKACRILNECARLEIQIAAAEDPEYPFYLRQVTNRPTVLYYKGRLPNAAGVAERFLLSVVGSRKCTPYGRTNAFLFSKHLAEQGIGIVSGMARGIDAEAHKGALAGAGYTIAVLGGGTDVVYPAEHQKLYAEICEKGCILSEYPPGTPPLKAHFPARNRIISGLSLGTLVAEASRRSGAMITVDRAYEQNRTVYAIPGNIGSEQSEGCNELLKTQGVCVTSYLDILEDYGLKQPAPLSEKCGWIGGLTEAEAAVAAALKRGSYHIDEIVRDADRSTASILSALTMLEIKGIVTKGRDGTYGLIK</sequence>
<feature type="domain" description="Smf/DprA SLOG" evidence="2">
    <location>
        <begin position="83"/>
        <end position="294"/>
    </location>
</feature>
<reference evidence="4" key="1">
    <citation type="submission" date="2020-10" db="EMBL/GenBank/DDBJ databases">
        <authorList>
            <person name="Gilroy R."/>
        </authorList>
    </citation>
    <scope>NUCLEOTIDE SEQUENCE</scope>
    <source>
        <strain evidence="4">CHK195-4489</strain>
    </source>
</reference>
<accession>A0A9D1LBK5</accession>
<dbReference type="Gene3D" id="1.10.10.10">
    <property type="entry name" value="Winged helix-like DNA-binding domain superfamily/Winged helix DNA-binding domain"/>
    <property type="match status" value="1"/>
</dbReference>
<evidence type="ECO:0000313" key="5">
    <source>
        <dbReference type="Proteomes" id="UP000824089"/>
    </source>
</evidence>
<dbReference type="EMBL" id="DVMM01000188">
    <property type="protein sequence ID" value="HIU30323.1"/>
    <property type="molecule type" value="Genomic_DNA"/>
</dbReference>
<evidence type="ECO:0000313" key="4">
    <source>
        <dbReference type="EMBL" id="HIU30323.1"/>
    </source>
</evidence>
<feature type="domain" description="DprA winged helix" evidence="3">
    <location>
        <begin position="312"/>
        <end position="358"/>
    </location>
</feature>
<dbReference type="GO" id="GO:0009294">
    <property type="term" value="P:DNA-mediated transformation"/>
    <property type="evidence" value="ECO:0007669"/>
    <property type="project" value="InterPro"/>
</dbReference>
<dbReference type="AlphaFoldDB" id="A0A9D1LBK5"/>
<evidence type="ECO:0000259" key="2">
    <source>
        <dbReference type="Pfam" id="PF02481"/>
    </source>
</evidence>
<dbReference type="PANTHER" id="PTHR43022">
    <property type="entry name" value="PROTEIN SMF"/>
    <property type="match status" value="1"/>
</dbReference>
<comment type="similarity">
    <text evidence="1">Belongs to the DprA/Smf family.</text>
</comment>
<comment type="caution">
    <text evidence="4">The sequence shown here is derived from an EMBL/GenBank/DDBJ whole genome shotgun (WGS) entry which is preliminary data.</text>
</comment>
<dbReference type="Pfam" id="PF02481">
    <property type="entry name" value="DNA_processg_A"/>
    <property type="match status" value="1"/>
</dbReference>
<dbReference type="InterPro" id="IPR041614">
    <property type="entry name" value="DprA_WH"/>
</dbReference>
<dbReference type="InterPro" id="IPR057666">
    <property type="entry name" value="DrpA_SLOG"/>
</dbReference>
<gene>
    <name evidence="4" type="primary">dprA</name>
    <name evidence="4" type="ORF">IAD50_08525</name>
</gene>
<proteinExistence type="inferred from homology"/>
<dbReference type="InterPro" id="IPR036388">
    <property type="entry name" value="WH-like_DNA-bd_sf"/>
</dbReference>
<name>A0A9D1LBK5_9CLOT</name>
<dbReference type="SUPFAM" id="SSF102405">
    <property type="entry name" value="MCP/YpsA-like"/>
    <property type="match status" value="1"/>
</dbReference>
<evidence type="ECO:0000259" key="3">
    <source>
        <dbReference type="Pfam" id="PF17782"/>
    </source>
</evidence>
<dbReference type="Pfam" id="PF17782">
    <property type="entry name" value="WHD_DprA"/>
    <property type="match status" value="1"/>
</dbReference>
<reference evidence="4" key="2">
    <citation type="journal article" date="2021" name="PeerJ">
        <title>Extensive microbial diversity within the chicken gut microbiome revealed by metagenomics and culture.</title>
        <authorList>
            <person name="Gilroy R."/>
            <person name="Ravi A."/>
            <person name="Getino M."/>
            <person name="Pursley I."/>
            <person name="Horton D.L."/>
            <person name="Alikhan N.F."/>
            <person name="Baker D."/>
            <person name="Gharbi K."/>
            <person name="Hall N."/>
            <person name="Watson M."/>
            <person name="Adriaenssens E.M."/>
            <person name="Foster-Nyarko E."/>
            <person name="Jarju S."/>
            <person name="Secka A."/>
            <person name="Antonio M."/>
            <person name="Oren A."/>
            <person name="Chaudhuri R.R."/>
            <person name="La Ragione R."/>
            <person name="Hildebrand F."/>
            <person name="Pallen M.J."/>
        </authorList>
    </citation>
    <scope>NUCLEOTIDE SEQUENCE</scope>
    <source>
        <strain evidence="4">CHK195-4489</strain>
    </source>
</reference>
<organism evidence="4 5">
    <name type="scientific">Candidatus Egerieisoma faecipullorum</name>
    <dbReference type="NCBI Taxonomy" id="2840963"/>
    <lineage>
        <taxon>Bacteria</taxon>
        <taxon>Bacillati</taxon>
        <taxon>Bacillota</taxon>
        <taxon>Clostridia</taxon>
        <taxon>Eubacteriales</taxon>
        <taxon>Clostridiaceae</taxon>
        <taxon>Clostridiaceae incertae sedis</taxon>
        <taxon>Candidatus Egerieisoma</taxon>
    </lineage>
</organism>
<evidence type="ECO:0000256" key="1">
    <source>
        <dbReference type="ARBA" id="ARBA00006525"/>
    </source>
</evidence>
<dbReference type="Gene3D" id="3.40.50.450">
    <property type="match status" value="1"/>
</dbReference>
<dbReference type="Proteomes" id="UP000824089">
    <property type="component" value="Unassembled WGS sequence"/>
</dbReference>
<dbReference type="NCBIfam" id="TIGR00732">
    <property type="entry name" value="dprA"/>
    <property type="match status" value="1"/>
</dbReference>